<dbReference type="OrthoDB" id="5741786at2"/>
<dbReference type="KEGG" id="por:APT59_15280"/>
<reference evidence="2 3" key="1">
    <citation type="submission" date="2016-01" db="EMBL/GenBank/DDBJ databases">
        <title>Annotation of Pseudomonas oryzihabitans USDA-ARS-USMARC-56511.</title>
        <authorList>
            <person name="Harhay G.P."/>
            <person name="Harhay D.M."/>
            <person name="Smith T.P.L."/>
            <person name="Bono J.L."/>
            <person name="Heaton M.P."/>
            <person name="Clawson M.L."/>
            <person name="Chitko-Mckown C.G."/>
            <person name="Capik S.F."/>
            <person name="DeDonder K.D."/>
            <person name="Apley M.D."/>
            <person name="Lubbers B.V."/>
            <person name="White B.J."/>
            <person name="Larson R.L."/>
        </authorList>
    </citation>
    <scope>NUCLEOTIDE SEQUENCE [LARGE SCALE GENOMIC DNA]</scope>
    <source>
        <strain evidence="2 3">USDA-ARS-USMARC-56511</strain>
    </source>
</reference>
<feature type="chain" id="PRO_5006852964" description="DUF4892 domain-containing protein" evidence="1">
    <location>
        <begin position="31"/>
        <end position="269"/>
    </location>
</feature>
<evidence type="ECO:0000313" key="2">
    <source>
        <dbReference type="EMBL" id="ALZ85488.1"/>
    </source>
</evidence>
<protein>
    <recommendedName>
        <fullName evidence="4">DUF4892 domain-containing protein</fullName>
    </recommendedName>
</protein>
<evidence type="ECO:0008006" key="4">
    <source>
        <dbReference type="Google" id="ProtNLM"/>
    </source>
</evidence>
<organism evidence="2 3">
    <name type="scientific">Pseudomonas oryzihabitans</name>
    <dbReference type="NCBI Taxonomy" id="47885"/>
    <lineage>
        <taxon>Bacteria</taxon>
        <taxon>Pseudomonadati</taxon>
        <taxon>Pseudomonadota</taxon>
        <taxon>Gammaproteobacteria</taxon>
        <taxon>Pseudomonadales</taxon>
        <taxon>Pseudomonadaceae</taxon>
        <taxon>Pseudomonas</taxon>
    </lineage>
</organism>
<dbReference type="EMBL" id="CP013987">
    <property type="protein sequence ID" value="ALZ85488.1"/>
    <property type="molecule type" value="Genomic_DNA"/>
</dbReference>
<dbReference type="Pfam" id="PF16234">
    <property type="entry name" value="DUF4892"/>
    <property type="match status" value="1"/>
</dbReference>
<proteinExistence type="predicted"/>
<dbReference type="AlphaFoldDB" id="A0A0U4VQI8"/>
<keyword evidence="1" id="KW-0732">Signal</keyword>
<gene>
    <name evidence="2" type="ORF">APT59_15280</name>
</gene>
<accession>A0A0U4VQI8</accession>
<name>A0A0U4VQI8_9PSED</name>
<dbReference type="InterPro" id="IPR032608">
    <property type="entry name" value="DUF4892"/>
</dbReference>
<sequence>MPSHPFYPRATFVQRSLLIGLLLSVGAAQAAVLPEIAPMDHAQLVRETGPATTERLYPLGPASRIGGRLRLEDSLQVEGELQTQTFELASGHPPLARLDSERQRLQQQGATLLYWCEGRDCGASSVIANSLLGEAMLYGPDDQQGLLVLQLAEPQTVLTLYGITRGNRRGYLHAERLQASQPLPELLPTAATLLKELQRDGQLLLPALGKEPAQPWIARFAAALALNGDVAVTLGGDQAVTWQNALRDAGIRAPRLQTDDGRAAGLYRR</sequence>
<evidence type="ECO:0000256" key="1">
    <source>
        <dbReference type="SAM" id="SignalP"/>
    </source>
</evidence>
<dbReference type="Proteomes" id="UP000064137">
    <property type="component" value="Chromosome"/>
</dbReference>
<feature type="signal peptide" evidence="1">
    <location>
        <begin position="1"/>
        <end position="30"/>
    </location>
</feature>
<evidence type="ECO:0000313" key="3">
    <source>
        <dbReference type="Proteomes" id="UP000064137"/>
    </source>
</evidence>